<sequence>MCYICKHTSSEYRDVAELFDSQRHTLPQFLLHLWCFNYCYTCHFKPSHCWTICSHLAGSSRPIHCSVQVCVGLATVYSQFSILLRMK</sequence>
<dbReference type="Proteomes" id="UP000050525">
    <property type="component" value="Unassembled WGS sequence"/>
</dbReference>
<protein>
    <submittedName>
        <fullName evidence="1">Uncharacterized protein</fullName>
    </submittedName>
</protein>
<comment type="caution">
    <text evidence="1">The sequence shown here is derived from an EMBL/GenBank/DDBJ whole genome shotgun (WGS) entry which is preliminary data.</text>
</comment>
<keyword evidence="2" id="KW-1185">Reference proteome</keyword>
<evidence type="ECO:0000313" key="1">
    <source>
        <dbReference type="EMBL" id="KYO43119.1"/>
    </source>
</evidence>
<gene>
    <name evidence="1" type="ORF">Y1Q_0017456</name>
</gene>
<dbReference type="EMBL" id="AKHW03001210">
    <property type="protein sequence ID" value="KYO43119.1"/>
    <property type="molecule type" value="Genomic_DNA"/>
</dbReference>
<proteinExistence type="predicted"/>
<organism evidence="1 2">
    <name type="scientific">Alligator mississippiensis</name>
    <name type="common">American alligator</name>
    <dbReference type="NCBI Taxonomy" id="8496"/>
    <lineage>
        <taxon>Eukaryota</taxon>
        <taxon>Metazoa</taxon>
        <taxon>Chordata</taxon>
        <taxon>Craniata</taxon>
        <taxon>Vertebrata</taxon>
        <taxon>Euteleostomi</taxon>
        <taxon>Archelosauria</taxon>
        <taxon>Archosauria</taxon>
        <taxon>Crocodylia</taxon>
        <taxon>Alligatoridae</taxon>
        <taxon>Alligatorinae</taxon>
        <taxon>Alligator</taxon>
    </lineage>
</organism>
<name>A0A151P2I7_ALLMI</name>
<accession>A0A151P2I7</accession>
<evidence type="ECO:0000313" key="2">
    <source>
        <dbReference type="Proteomes" id="UP000050525"/>
    </source>
</evidence>
<dbReference type="AlphaFoldDB" id="A0A151P2I7"/>
<reference evidence="1 2" key="1">
    <citation type="journal article" date="2012" name="Genome Biol.">
        <title>Sequencing three crocodilian genomes to illuminate the evolution of archosaurs and amniotes.</title>
        <authorList>
            <person name="St John J.A."/>
            <person name="Braun E.L."/>
            <person name="Isberg S.R."/>
            <person name="Miles L.G."/>
            <person name="Chong A.Y."/>
            <person name="Gongora J."/>
            <person name="Dalzell P."/>
            <person name="Moran C."/>
            <person name="Bed'hom B."/>
            <person name="Abzhanov A."/>
            <person name="Burgess S.C."/>
            <person name="Cooksey A.M."/>
            <person name="Castoe T.A."/>
            <person name="Crawford N.G."/>
            <person name="Densmore L.D."/>
            <person name="Drew J.C."/>
            <person name="Edwards S.V."/>
            <person name="Faircloth B.C."/>
            <person name="Fujita M.K."/>
            <person name="Greenwold M.J."/>
            <person name="Hoffmann F.G."/>
            <person name="Howard J.M."/>
            <person name="Iguchi T."/>
            <person name="Janes D.E."/>
            <person name="Khan S.Y."/>
            <person name="Kohno S."/>
            <person name="de Koning A.J."/>
            <person name="Lance S.L."/>
            <person name="McCarthy F.M."/>
            <person name="McCormack J.E."/>
            <person name="Merchant M.E."/>
            <person name="Peterson D.G."/>
            <person name="Pollock D.D."/>
            <person name="Pourmand N."/>
            <person name="Raney B.J."/>
            <person name="Roessler K.A."/>
            <person name="Sanford J.R."/>
            <person name="Sawyer R.H."/>
            <person name="Schmidt C.J."/>
            <person name="Triplett E.W."/>
            <person name="Tuberville T.D."/>
            <person name="Venegas-Anaya M."/>
            <person name="Howard J.T."/>
            <person name="Jarvis E.D."/>
            <person name="Guillette L.J.Jr."/>
            <person name="Glenn T.C."/>
            <person name="Green R.E."/>
            <person name="Ray D.A."/>
        </authorList>
    </citation>
    <scope>NUCLEOTIDE SEQUENCE [LARGE SCALE GENOMIC DNA]</scope>
    <source>
        <strain evidence="1">KSC_2009_1</strain>
    </source>
</reference>